<feature type="domain" description="PNPLA" evidence="8">
    <location>
        <begin position="43"/>
        <end position="240"/>
    </location>
</feature>
<comment type="domain">
    <text evidence="7">The nitrogen atoms of the two glycine residues in the GGXR motif define the oxyanion hole, and stabilize the oxyanion that forms during the nucleophilic attack by the catalytic serine during substrate cleavage.</text>
</comment>
<dbReference type="CDD" id="cd07199">
    <property type="entry name" value="Pat17_PNPLA8_PNPLA9_like"/>
    <property type="match status" value="1"/>
</dbReference>
<evidence type="ECO:0000256" key="7">
    <source>
        <dbReference type="RuleBase" id="RU361262"/>
    </source>
</evidence>
<dbReference type="Proteomes" id="UP000663760">
    <property type="component" value="Chromosome 12"/>
</dbReference>
<evidence type="ECO:0000256" key="4">
    <source>
        <dbReference type="ARBA" id="ARBA00023098"/>
    </source>
</evidence>
<keyword evidence="3 7" id="KW-0442">Lipid degradation</keyword>
<keyword evidence="10" id="KW-1185">Reference proteome</keyword>
<dbReference type="PANTHER" id="PTHR32241">
    <property type="entry name" value="PATATIN-LIKE PROTEIN 6"/>
    <property type="match status" value="1"/>
</dbReference>
<dbReference type="Gene3D" id="3.40.1090.10">
    <property type="entry name" value="Cytosolic phospholipase A2 catalytic domain"/>
    <property type="match status" value="1"/>
</dbReference>
<accession>A0A7I8L9F5</accession>
<dbReference type="OrthoDB" id="630895at2759"/>
<feature type="short sequence motif" description="DGA/G" evidence="6">
    <location>
        <begin position="227"/>
        <end position="229"/>
    </location>
</feature>
<comment type="function">
    <text evidence="7">Lipolytic acyl hydrolase (LAH).</text>
</comment>
<sequence>MELTELTLRIFSVLERQWLVHDVGDGSFKFPPPQQQRRKTRILSIDGGCGFPALATALASLVHLEQLLQAATGDPEARIADFFDLVAGTGTGGVLAVLLTASMECRGPLSARAAAELLRIDLPEKPRWSIFRRRRMRRMFSARSLETVLRAALGSLTLRDTVKPLLVPCYDLLSGAPFVFSGAGAGESPALDFELWKVCRATSATPGLFEPFNVASVDGATVCQAVDGGLAISNPASAAVTHVLHNKADFPSVGRVEDLILLSLGSGGKRRSRRWPPRVAEMEIVMEGLSDAVDQILVNAFPGNADGYLRIQVNDSPGAAEEEEGKLTEEGLKRLGERIMRERGVESLPLGGKRLSALTNGERMEEFVRRWLLRSGTTAAEQRNKSDAGGGAEP</sequence>
<dbReference type="SUPFAM" id="SSF52151">
    <property type="entry name" value="FabD/lysophospholipase-like"/>
    <property type="match status" value="1"/>
</dbReference>
<reference evidence="9" key="1">
    <citation type="submission" date="2020-02" db="EMBL/GenBank/DDBJ databases">
        <authorList>
            <person name="Scholz U."/>
            <person name="Mascher M."/>
            <person name="Fiebig A."/>
        </authorList>
    </citation>
    <scope>NUCLEOTIDE SEQUENCE</scope>
</reference>
<comment type="function">
    <text evidence="5">Possesses non-specific lipolytic acyl hydrolase (LAH) activity. Hydrolyzes phospholipids as well as galactolipids. May play a role in disease resistance.</text>
</comment>
<dbReference type="InterPro" id="IPR002641">
    <property type="entry name" value="PNPLA_dom"/>
</dbReference>
<proteinExistence type="inferred from homology"/>
<dbReference type="EMBL" id="LR746275">
    <property type="protein sequence ID" value="CAA7405908.1"/>
    <property type="molecule type" value="Genomic_DNA"/>
</dbReference>
<dbReference type="PANTHER" id="PTHR32241:SF13">
    <property type="entry name" value="INACTIVE PATATIN-LIKE PROTEIN 9-RELATED"/>
    <property type="match status" value="1"/>
</dbReference>
<organism evidence="9 10">
    <name type="scientific">Spirodela intermedia</name>
    <name type="common">Intermediate duckweed</name>
    <dbReference type="NCBI Taxonomy" id="51605"/>
    <lineage>
        <taxon>Eukaryota</taxon>
        <taxon>Viridiplantae</taxon>
        <taxon>Streptophyta</taxon>
        <taxon>Embryophyta</taxon>
        <taxon>Tracheophyta</taxon>
        <taxon>Spermatophyta</taxon>
        <taxon>Magnoliopsida</taxon>
        <taxon>Liliopsida</taxon>
        <taxon>Araceae</taxon>
        <taxon>Lemnoideae</taxon>
        <taxon>Spirodela</taxon>
    </lineage>
</organism>
<dbReference type="GO" id="GO:0016042">
    <property type="term" value="P:lipid catabolic process"/>
    <property type="evidence" value="ECO:0007669"/>
    <property type="project" value="UniProtKB-KW"/>
</dbReference>
<evidence type="ECO:0000256" key="2">
    <source>
        <dbReference type="ARBA" id="ARBA00022801"/>
    </source>
</evidence>
<protein>
    <recommendedName>
        <fullName evidence="7">Patatin</fullName>
        <ecNumber evidence="7">3.1.1.-</ecNumber>
    </recommendedName>
</protein>
<comment type="similarity">
    <text evidence="1 7">Belongs to the patatin family.</text>
</comment>
<keyword evidence="4 7" id="KW-0443">Lipid metabolism</keyword>
<dbReference type="GO" id="GO:0016787">
    <property type="term" value="F:hydrolase activity"/>
    <property type="evidence" value="ECO:0007669"/>
    <property type="project" value="UniProtKB-KW"/>
</dbReference>
<gene>
    <name evidence="9" type="ORF">SI8410_12016586</name>
</gene>
<name>A0A7I8L9F5_SPIIN</name>
<evidence type="ECO:0000313" key="9">
    <source>
        <dbReference type="EMBL" id="CAA7405908.1"/>
    </source>
</evidence>
<evidence type="ECO:0000256" key="3">
    <source>
        <dbReference type="ARBA" id="ARBA00022963"/>
    </source>
</evidence>
<evidence type="ECO:0000256" key="1">
    <source>
        <dbReference type="ARBA" id="ARBA00010240"/>
    </source>
</evidence>
<dbReference type="InterPro" id="IPR016035">
    <property type="entry name" value="Acyl_Trfase/lysoPLipase"/>
</dbReference>
<dbReference type="PROSITE" id="PS51635">
    <property type="entry name" value="PNPLA"/>
    <property type="match status" value="1"/>
</dbReference>
<evidence type="ECO:0000256" key="5">
    <source>
        <dbReference type="ARBA" id="ARBA00025642"/>
    </source>
</evidence>
<dbReference type="Pfam" id="PF01734">
    <property type="entry name" value="Patatin"/>
    <property type="match status" value="1"/>
</dbReference>
<evidence type="ECO:0000256" key="6">
    <source>
        <dbReference type="PROSITE-ProRule" id="PRU01161"/>
    </source>
</evidence>
<comment type="caution">
    <text evidence="6">Lacks conserved residue(s) required for the propagation of feature annotation.</text>
</comment>
<evidence type="ECO:0000259" key="8">
    <source>
        <dbReference type="PROSITE" id="PS51635"/>
    </source>
</evidence>
<evidence type="ECO:0000313" key="10">
    <source>
        <dbReference type="Proteomes" id="UP000663760"/>
    </source>
</evidence>
<dbReference type="AlphaFoldDB" id="A0A7I8L9F5"/>
<dbReference type="EC" id="3.1.1.-" evidence="7"/>
<keyword evidence="2 7" id="KW-0378">Hydrolase</keyword>